<keyword evidence="5 17" id="KW-0479">Metal-binding</keyword>
<evidence type="ECO:0000256" key="18">
    <source>
        <dbReference type="RuleBase" id="RU000461"/>
    </source>
</evidence>
<keyword evidence="3 17" id="KW-0349">Heme</keyword>
<dbReference type="Proteomes" id="UP000030748">
    <property type="component" value="Unassembled WGS sequence"/>
</dbReference>
<keyword evidence="9 18" id="KW-0503">Monooxygenase</keyword>
<dbReference type="EMBL" id="KI632223">
    <property type="protein sequence ID" value="EYU21816.1"/>
    <property type="molecule type" value="Genomic_DNA"/>
</dbReference>
<dbReference type="InterPro" id="IPR017972">
    <property type="entry name" value="Cyt_P450_CS"/>
</dbReference>
<keyword evidence="6" id="KW-1133">Transmembrane helix</keyword>
<dbReference type="InterPro" id="IPR036396">
    <property type="entry name" value="Cyt_P450_sf"/>
</dbReference>
<evidence type="ECO:0000256" key="12">
    <source>
        <dbReference type="ARBA" id="ARBA00050930"/>
    </source>
</evidence>
<dbReference type="Gene3D" id="1.10.630.10">
    <property type="entry name" value="Cytochrome P450"/>
    <property type="match status" value="1"/>
</dbReference>
<comment type="catalytic activity">
    <reaction evidence="14">
        <text>(2S)-naringenin 4',7-dimethyl ether + reduced [NADPH--hemoprotein reductase] + O2 = (2S)-carthamidin-4',7-dimethyl ether + oxidized [NADPH--hemoprotein reductase] + H2O + H(+)</text>
        <dbReference type="Rhea" id="RHEA:73439"/>
        <dbReference type="Rhea" id="RHEA-COMP:11964"/>
        <dbReference type="Rhea" id="RHEA-COMP:11965"/>
        <dbReference type="ChEBI" id="CHEBI:15377"/>
        <dbReference type="ChEBI" id="CHEBI:15378"/>
        <dbReference type="ChEBI" id="CHEBI:15379"/>
        <dbReference type="ChEBI" id="CHEBI:57618"/>
        <dbReference type="ChEBI" id="CHEBI:58210"/>
        <dbReference type="ChEBI" id="CHEBI:192816"/>
        <dbReference type="ChEBI" id="CHEBI:192817"/>
    </reaction>
    <physiologicalReaction direction="left-to-right" evidence="14">
        <dbReference type="Rhea" id="RHEA:73440"/>
    </physiologicalReaction>
</comment>
<comment type="catalytic activity">
    <reaction evidence="15">
        <text>apigenin 4',7-dimethyl ether + reduced [NADPH--hemoprotein reductase] + O2 = ladanein + oxidized [NADPH--hemoprotein reductase] + H2O + H(+)</text>
        <dbReference type="Rhea" id="RHEA:73435"/>
        <dbReference type="Rhea" id="RHEA-COMP:11964"/>
        <dbReference type="Rhea" id="RHEA-COMP:11965"/>
        <dbReference type="ChEBI" id="CHEBI:2769"/>
        <dbReference type="ChEBI" id="CHEBI:15377"/>
        <dbReference type="ChEBI" id="CHEBI:15378"/>
        <dbReference type="ChEBI" id="CHEBI:15379"/>
        <dbReference type="ChEBI" id="CHEBI:57618"/>
        <dbReference type="ChEBI" id="CHEBI:58210"/>
        <dbReference type="ChEBI" id="CHEBI:192702"/>
    </reaction>
    <physiologicalReaction direction="left-to-right" evidence="15">
        <dbReference type="Rhea" id="RHEA:73436"/>
    </physiologicalReaction>
</comment>
<dbReference type="InterPro" id="IPR050651">
    <property type="entry name" value="Plant_Cytochrome_P450_Monoox"/>
</dbReference>
<gene>
    <name evidence="20" type="ORF">MIMGU_mgv1a026692mg</name>
</gene>
<comment type="cofactor">
    <cofactor evidence="1 17">
        <name>heme</name>
        <dbReference type="ChEBI" id="CHEBI:30413"/>
    </cofactor>
</comment>
<evidence type="ECO:0000256" key="19">
    <source>
        <dbReference type="SAM" id="SignalP"/>
    </source>
</evidence>
<proteinExistence type="inferred from homology"/>
<feature type="chain" id="PRO_5005404023" description="Flavonoid-6-hydroxylase" evidence="19">
    <location>
        <begin position="20"/>
        <end position="510"/>
    </location>
</feature>
<dbReference type="PANTHER" id="PTHR47947">
    <property type="entry name" value="CYTOCHROME P450 82C3-RELATED"/>
    <property type="match status" value="1"/>
</dbReference>
<evidence type="ECO:0000256" key="7">
    <source>
        <dbReference type="ARBA" id="ARBA00023002"/>
    </source>
</evidence>
<evidence type="ECO:0000313" key="21">
    <source>
        <dbReference type="Proteomes" id="UP000030748"/>
    </source>
</evidence>
<accession>A0A022Q1A5</accession>
<dbReference type="GO" id="GO:0020037">
    <property type="term" value="F:heme binding"/>
    <property type="evidence" value="ECO:0007669"/>
    <property type="project" value="InterPro"/>
</dbReference>
<dbReference type="InterPro" id="IPR001128">
    <property type="entry name" value="Cyt_P450"/>
</dbReference>
<evidence type="ECO:0000256" key="14">
    <source>
        <dbReference type="ARBA" id="ARBA00052049"/>
    </source>
</evidence>
<evidence type="ECO:0000256" key="13">
    <source>
        <dbReference type="ARBA" id="ARBA00051691"/>
    </source>
</evidence>
<keyword evidence="10" id="KW-0472">Membrane</keyword>
<dbReference type="InterPro" id="IPR002401">
    <property type="entry name" value="Cyt_P450_E_grp-I"/>
</dbReference>
<dbReference type="FunFam" id="1.10.630.10:FF:000026">
    <property type="entry name" value="Cytochrome P450 82C4"/>
    <property type="match status" value="1"/>
</dbReference>
<comment type="subcellular location">
    <subcellularLocation>
        <location evidence="2">Membrane</location>
        <topology evidence="2">Single-pass membrane protein</topology>
    </subcellularLocation>
</comment>
<name>A0A022Q1A5_ERYGU</name>
<dbReference type="PRINTS" id="PR00463">
    <property type="entry name" value="EP450I"/>
</dbReference>
<evidence type="ECO:0000256" key="8">
    <source>
        <dbReference type="ARBA" id="ARBA00023004"/>
    </source>
</evidence>
<comment type="similarity">
    <text evidence="18">Belongs to the cytochrome P450 family.</text>
</comment>
<comment type="pathway">
    <text evidence="11">Flavonoid metabolism.</text>
</comment>
<dbReference type="GO" id="GO:0004497">
    <property type="term" value="F:monooxygenase activity"/>
    <property type="evidence" value="ECO:0000318"/>
    <property type="project" value="GO_Central"/>
</dbReference>
<organism evidence="20 21">
    <name type="scientific">Erythranthe guttata</name>
    <name type="common">Yellow monkey flower</name>
    <name type="synonym">Mimulus guttatus</name>
    <dbReference type="NCBI Taxonomy" id="4155"/>
    <lineage>
        <taxon>Eukaryota</taxon>
        <taxon>Viridiplantae</taxon>
        <taxon>Streptophyta</taxon>
        <taxon>Embryophyta</taxon>
        <taxon>Tracheophyta</taxon>
        <taxon>Spermatophyta</taxon>
        <taxon>Magnoliopsida</taxon>
        <taxon>eudicotyledons</taxon>
        <taxon>Gunneridae</taxon>
        <taxon>Pentapetalae</taxon>
        <taxon>asterids</taxon>
        <taxon>lamiids</taxon>
        <taxon>Lamiales</taxon>
        <taxon>Phrymaceae</taxon>
        <taxon>Erythranthe</taxon>
    </lineage>
</organism>
<dbReference type="GO" id="GO:0016705">
    <property type="term" value="F:oxidoreductase activity, acting on paired donors, with incorporation or reduction of molecular oxygen"/>
    <property type="evidence" value="ECO:0007669"/>
    <property type="project" value="InterPro"/>
</dbReference>
<evidence type="ECO:0000256" key="5">
    <source>
        <dbReference type="ARBA" id="ARBA00022723"/>
    </source>
</evidence>
<keyword evidence="4" id="KW-0812">Transmembrane</keyword>
<dbReference type="PANTHER" id="PTHR47947:SF1">
    <property type="entry name" value="CYTOCHROME P450 82E3"/>
    <property type="match status" value="1"/>
</dbReference>
<evidence type="ECO:0000256" key="6">
    <source>
        <dbReference type="ARBA" id="ARBA00022989"/>
    </source>
</evidence>
<evidence type="ECO:0000256" key="16">
    <source>
        <dbReference type="ARBA" id="ARBA00067499"/>
    </source>
</evidence>
<evidence type="ECO:0000256" key="1">
    <source>
        <dbReference type="ARBA" id="ARBA00001971"/>
    </source>
</evidence>
<dbReference type="AlphaFoldDB" id="A0A022Q1A5"/>
<dbReference type="PROSITE" id="PS00086">
    <property type="entry name" value="CYTOCHROME_P450"/>
    <property type="match status" value="1"/>
</dbReference>
<keyword evidence="7 18" id="KW-0560">Oxidoreductase</keyword>
<evidence type="ECO:0000256" key="15">
    <source>
        <dbReference type="ARBA" id="ARBA00052216"/>
    </source>
</evidence>
<evidence type="ECO:0000256" key="2">
    <source>
        <dbReference type="ARBA" id="ARBA00004167"/>
    </source>
</evidence>
<evidence type="ECO:0000256" key="10">
    <source>
        <dbReference type="ARBA" id="ARBA00023136"/>
    </source>
</evidence>
<evidence type="ECO:0000256" key="4">
    <source>
        <dbReference type="ARBA" id="ARBA00022692"/>
    </source>
</evidence>
<evidence type="ECO:0000313" key="20">
    <source>
        <dbReference type="EMBL" id="EYU21816.1"/>
    </source>
</evidence>
<dbReference type="GO" id="GO:0005506">
    <property type="term" value="F:iron ion binding"/>
    <property type="evidence" value="ECO:0007669"/>
    <property type="project" value="InterPro"/>
</dbReference>
<protein>
    <recommendedName>
        <fullName evidence="16">Flavonoid-6-hydroxylase</fullName>
    </recommendedName>
</protein>
<evidence type="ECO:0000256" key="17">
    <source>
        <dbReference type="PIRSR" id="PIRSR602401-1"/>
    </source>
</evidence>
<dbReference type="GO" id="GO:0016020">
    <property type="term" value="C:membrane"/>
    <property type="evidence" value="ECO:0007669"/>
    <property type="project" value="UniProtKB-SubCell"/>
</dbReference>
<sequence>MVSTLLFLALLCNLWRKHPRTKSNNVKKTSSPPQPIGAWPIVGHLHLLNCQNHIAQALAALADKYGPTFTLQLGMQRAVFVSSHEAIKEWFTVKDKLFAHRPKSSAGEHLVYNNNYNNHEADFGFKDGPYWSEMRKLLSLEAISKHSNKIGVYDVINTSIGRLYFGAKSARPVKVIIRHWVEEMTSDIVVRLIVGKRYEIGDRASEEESFRRLIREVAELSGQFVPSDVIPIPLLRWMDFGGKIKDMKRVSKELECLIEDWIDGHDFFEKRLTRGEGTDDWCFLDVMLSSVDDRFKFIAPQETIIKTFVVNVILGLDTTSVYLTRLLSAVISNKEVMKLAQEEIDMKVGKQRWVQESDLNDLPYLYAVIKETLRLYPPLPLTLPHEASENCQLSGYLIPKGTQLFVNLWKLHRDPQFWPEPEKFMPERFLKGHNEDGVDFIPFGCGRRSCPGATFALRVVGFAMARLLHGFDFAAPVCMDEGLFDITTAKANPVEMMVNPRLSSQLYEQL</sequence>
<evidence type="ECO:0000256" key="11">
    <source>
        <dbReference type="ARBA" id="ARBA00034479"/>
    </source>
</evidence>
<comment type="catalytic activity">
    <reaction evidence="13">
        <text>genkwanin + reduced [NADPH--hemoprotein reductase] + O2 = scutellarein 7-methyl ether + oxidized [NADPH--hemoprotein reductase] + H2O</text>
        <dbReference type="Rhea" id="RHEA:73427"/>
        <dbReference type="Rhea" id="RHEA-COMP:11964"/>
        <dbReference type="Rhea" id="RHEA-COMP:11965"/>
        <dbReference type="ChEBI" id="CHEBI:15377"/>
        <dbReference type="ChEBI" id="CHEBI:15379"/>
        <dbReference type="ChEBI" id="CHEBI:57618"/>
        <dbReference type="ChEBI" id="CHEBI:58210"/>
        <dbReference type="ChEBI" id="CHEBI:192700"/>
        <dbReference type="ChEBI" id="CHEBI:192701"/>
    </reaction>
    <physiologicalReaction direction="left-to-right" evidence="13">
        <dbReference type="Rhea" id="RHEA:73428"/>
    </physiologicalReaction>
</comment>
<feature type="signal peptide" evidence="19">
    <location>
        <begin position="1"/>
        <end position="19"/>
    </location>
</feature>
<reference evidence="20 21" key="1">
    <citation type="journal article" date="2013" name="Proc. Natl. Acad. Sci. U.S.A.">
        <title>Fine-scale variation in meiotic recombination in Mimulus inferred from population shotgun sequencing.</title>
        <authorList>
            <person name="Hellsten U."/>
            <person name="Wright K.M."/>
            <person name="Jenkins J."/>
            <person name="Shu S."/>
            <person name="Yuan Y."/>
            <person name="Wessler S.R."/>
            <person name="Schmutz J."/>
            <person name="Willis J.H."/>
            <person name="Rokhsar D.S."/>
        </authorList>
    </citation>
    <scope>NUCLEOTIDE SEQUENCE [LARGE SCALE GENOMIC DNA]</scope>
    <source>
        <strain evidence="21">cv. DUN x IM62</strain>
    </source>
</reference>
<feature type="binding site" description="axial binding residue" evidence="17">
    <location>
        <position position="450"/>
    </location>
    <ligand>
        <name>heme</name>
        <dbReference type="ChEBI" id="CHEBI:30413"/>
    </ligand>
    <ligandPart>
        <name>Fe</name>
        <dbReference type="ChEBI" id="CHEBI:18248"/>
    </ligandPart>
</feature>
<dbReference type="SUPFAM" id="SSF48264">
    <property type="entry name" value="Cytochrome P450"/>
    <property type="match status" value="1"/>
</dbReference>
<dbReference type="eggNOG" id="KOG0156">
    <property type="taxonomic scope" value="Eukaryota"/>
</dbReference>
<evidence type="ECO:0000256" key="3">
    <source>
        <dbReference type="ARBA" id="ARBA00022617"/>
    </source>
</evidence>
<evidence type="ECO:0000256" key="9">
    <source>
        <dbReference type="ARBA" id="ARBA00023033"/>
    </source>
</evidence>
<keyword evidence="8 17" id="KW-0408">Iron</keyword>
<dbReference type="Pfam" id="PF00067">
    <property type="entry name" value="p450"/>
    <property type="match status" value="1"/>
</dbReference>
<comment type="catalytic activity">
    <reaction evidence="12">
        <text>(2S)-sakuranetin + reduced [NADPH--hemoprotein reductase] + O2 = (2S)-7-methylcarthamidin + oxidized [NADPH--hemoprotein reductase] + H2O + H(+)</text>
        <dbReference type="Rhea" id="RHEA:73431"/>
        <dbReference type="Rhea" id="RHEA-COMP:11964"/>
        <dbReference type="Rhea" id="RHEA-COMP:11965"/>
        <dbReference type="ChEBI" id="CHEBI:15377"/>
        <dbReference type="ChEBI" id="CHEBI:15378"/>
        <dbReference type="ChEBI" id="CHEBI:15379"/>
        <dbReference type="ChEBI" id="CHEBI:28927"/>
        <dbReference type="ChEBI" id="CHEBI:57618"/>
        <dbReference type="ChEBI" id="CHEBI:58210"/>
        <dbReference type="ChEBI" id="CHEBI:192815"/>
    </reaction>
    <physiologicalReaction direction="left-to-right" evidence="12">
        <dbReference type="Rhea" id="RHEA:73432"/>
    </physiologicalReaction>
</comment>
<dbReference type="STRING" id="4155.A0A022Q1A5"/>
<dbReference type="PRINTS" id="PR00385">
    <property type="entry name" value="P450"/>
</dbReference>
<keyword evidence="21" id="KW-1185">Reference proteome</keyword>
<keyword evidence="19" id="KW-0732">Signal</keyword>